<dbReference type="Pfam" id="PF00226">
    <property type="entry name" value="DnaJ"/>
    <property type="match status" value="1"/>
</dbReference>
<keyword evidence="5" id="KW-0539">Nucleus</keyword>
<evidence type="ECO:0000256" key="5">
    <source>
        <dbReference type="ARBA" id="ARBA00023242"/>
    </source>
</evidence>
<evidence type="ECO:0000256" key="4">
    <source>
        <dbReference type="ARBA" id="ARBA00023186"/>
    </source>
</evidence>
<dbReference type="GeneID" id="25560651"/>
<gene>
    <name evidence="8" type="ORF">AMSG_00874</name>
</gene>
<protein>
    <recommendedName>
        <fullName evidence="7">J domain-containing protein</fullName>
    </recommendedName>
</protein>
<dbReference type="PANTHER" id="PTHR44313">
    <property type="entry name" value="DNAJ HOMOLOG SUBFAMILY C MEMBER 17"/>
    <property type="match status" value="1"/>
</dbReference>
<feature type="compositionally biased region" description="Basic and acidic residues" evidence="6">
    <location>
        <begin position="97"/>
        <end position="107"/>
    </location>
</feature>
<proteinExistence type="predicted"/>
<dbReference type="eggNOG" id="KOG0691">
    <property type="taxonomic scope" value="Eukaryota"/>
</dbReference>
<dbReference type="RefSeq" id="XP_013762053.1">
    <property type="nucleotide sequence ID" value="XM_013906599.1"/>
</dbReference>
<evidence type="ECO:0000256" key="1">
    <source>
        <dbReference type="ARBA" id="ARBA00004123"/>
    </source>
</evidence>
<evidence type="ECO:0000256" key="2">
    <source>
        <dbReference type="ARBA" id="ARBA00004496"/>
    </source>
</evidence>
<dbReference type="InterPro" id="IPR001623">
    <property type="entry name" value="DnaJ_domain"/>
</dbReference>
<dbReference type="InterPro" id="IPR036869">
    <property type="entry name" value="J_dom_sf"/>
</dbReference>
<comment type="subcellular location">
    <subcellularLocation>
        <location evidence="2">Cytoplasm</location>
    </subcellularLocation>
    <subcellularLocation>
        <location evidence="1">Nucleus</location>
    </subcellularLocation>
</comment>
<evidence type="ECO:0000313" key="8">
    <source>
        <dbReference type="EMBL" id="KNC52047.1"/>
    </source>
</evidence>
<sequence>MEYSAEEAQKAIADVVERDLYEELELVAQPPPTDKAIRKQYRSLARKVHPDRNPGDEAAAAVFHALHRAYEVLSHPQLRIAYDSVLAANASKKRKRQEMQAERRAAADEMDAREEASRKAKRARHKADAQQAAKDVVDAKKRAALKDQIASLRAMHTPLASPAPSPPPSATASPAPPGVRAIALKWNAKVGGPDRVKELLGMFGNVDSWLHKPPKPGKSKHKAVAVMASQDEAEDVMSTTAASSWASRGIAMSWAG</sequence>
<feature type="region of interest" description="Disordered" evidence="6">
    <location>
        <begin position="157"/>
        <end position="176"/>
    </location>
</feature>
<dbReference type="InterPro" id="IPR052094">
    <property type="entry name" value="Pre-mRNA-splicing_ERAD"/>
</dbReference>
<dbReference type="CDD" id="cd06257">
    <property type="entry name" value="DnaJ"/>
    <property type="match status" value="1"/>
</dbReference>
<dbReference type="SUPFAM" id="SSF46565">
    <property type="entry name" value="Chaperone J-domain"/>
    <property type="match status" value="1"/>
</dbReference>
<reference evidence="8 9" key="1">
    <citation type="submission" date="2010-05" db="EMBL/GenBank/DDBJ databases">
        <title>The Genome Sequence of Thecamonas trahens ATCC 50062.</title>
        <authorList>
            <consortium name="The Broad Institute Genome Sequencing Platform"/>
            <person name="Russ C."/>
            <person name="Cuomo C."/>
            <person name="Shea T."/>
            <person name="Young S.K."/>
            <person name="Zeng Q."/>
            <person name="Koehrsen M."/>
            <person name="Haas B."/>
            <person name="Borodovsky M."/>
            <person name="Guigo R."/>
            <person name="Alvarado L."/>
            <person name="Berlin A."/>
            <person name="Bochicchio J."/>
            <person name="Borenstein D."/>
            <person name="Chapman S."/>
            <person name="Chen Z."/>
            <person name="Freedman E."/>
            <person name="Gellesch M."/>
            <person name="Goldberg J."/>
            <person name="Griggs A."/>
            <person name="Gujja S."/>
            <person name="Heilman E."/>
            <person name="Heiman D."/>
            <person name="Hepburn T."/>
            <person name="Howarth C."/>
            <person name="Jen D."/>
            <person name="Larson L."/>
            <person name="Mehta T."/>
            <person name="Park D."/>
            <person name="Pearson M."/>
            <person name="Roberts A."/>
            <person name="Saif S."/>
            <person name="Shenoy N."/>
            <person name="Sisk P."/>
            <person name="Stolte C."/>
            <person name="Sykes S."/>
            <person name="Thomson T."/>
            <person name="Walk T."/>
            <person name="White J."/>
            <person name="Yandava C."/>
            <person name="Burger G."/>
            <person name="Gray M.W."/>
            <person name="Holland P.W.H."/>
            <person name="King N."/>
            <person name="Lang F.B.F."/>
            <person name="Roger A.J."/>
            <person name="Ruiz-Trillo I."/>
            <person name="Lander E."/>
            <person name="Nusbaum C."/>
        </authorList>
    </citation>
    <scope>NUCLEOTIDE SEQUENCE [LARGE SCALE GENOMIC DNA]</scope>
    <source>
        <strain evidence="8 9">ATCC 50062</strain>
    </source>
</reference>
<accession>A0A0L0DIA9</accession>
<keyword evidence="4" id="KW-0143">Chaperone</keyword>
<name>A0A0L0DIA9_THETB</name>
<dbReference type="SMART" id="SM00271">
    <property type="entry name" value="DnaJ"/>
    <property type="match status" value="1"/>
</dbReference>
<feature type="region of interest" description="Disordered" evidence="6">
    <location>
        <begin position="89"/>
        <end position="139"/>
    </location>
</feature>
<dbReference type="OrthoDB" id="10250354at2759"/>
<dbReference type="GO" id="GO:0000390">
    <property type="term" value="P:spliceosomal complex disassembly"/>
    <property type="evidence" value="ECO:0007669"/>
    <property type="project" value="TreeGrafter"/>
</dbReference>
<organism evidence="8 9">
    <name type="scientific">Thecamonas trahens ATCC 50062</name>
    <dbReference type="NCBI Taxonomy" id="461836"/>
    <lineage>
        <taxon>Eukaryota</taxon>
        <taxon>Apusozoa</taxon>
        <taxon>Apusomonadida</taxon>
        <taxon>Apusomonadidae</taxon>
        <taxon>Thecamonas</taxon>
    </lineage>
</organism>
<evidence type="ECO:0000256" key="6">
    <source>
        <dbReference type="SAM" id="MobiDB-lite"/>
    </source>
</evidence>
<dbReference type="PANTHER" id="PTHR44313:SF1">
    <property type="entry name" value="DNAJ HOMOLOG SUBFAMILY C MEMBER 17"/>
    <property type="match status" value="1"/>
</dbReference>
<dbReference type="PRINTS" id="PR00625">
    <property type="entry name" value="JDOMAIN"/>
</dbReference>
<dbReference type="Gene3D" id="1.10.287.110">
    <property type="entry name" value="DnaJ domain"/>
    <property type="match status" value="1"/>
</dbReference>
<keyword evidence="3" id="KW-0963">Cytoplasm</keyword>
<dbReference type="GO" id="GO:0005737">
    <property type="term" value="C:cytoplasm"/>
    <property type="evidence" value="ECO:0007669"/>
    <property type="project" value="UniProtKB-SubCell"/>
</dbReference>
<evidence type="ECO:0000313" key="9">
    <source>
        <dbReference type="Proteomes" id="UP000054408"/>
    </source>
</evidence>
<dbReference type="STRING" id="461836.A0A0L0DIA9"/>
<dbReference type="AlphaFoldDB" id="A0A0L0DIA9"/>
<evidence type="ECO:0000259" key="7">
    <source>
        <dbReference type="PROSITE" id="PS50076"/>
    </source>
</evidence>
<evidence type="ECO:0000256" key="3">
    <source>
        <dbReference type="ARBA" id="ARBA00022490"/>
    </source>
</evidence>
<dbReference type="Proteomes" id="UP000054408">
    <property type="component" value="Unassembled WGS sequence"/>
</dbReference>
<dbReference type="EMBL" id="GL349436">
    <property type="protein sequence ID" value="KNC52047.1"/>
    <property type="molecule type" value="Genomic_DNA"/>
</dbReference>
<feature type="domain" description="J" evidence="7">
    <location>
        <begin position="19"/>
        <end position="86"/>
    </location>
</feature>
<feature type="compositionally biased region" description="Pro residues" evidence="6">
    <location>
        <begin position="161"/>
        <end position="176"/>
    </location>
</feature>
<dbReference type="GO" id="GO:0005681">
    <property type="term" value="C:spliceosomal complex"/>
    <property type="evidence" value="ECO:0007669"/>
    <property type="project" value="TreeGrafter"/>
</dbReference>
<keyword evidence="9" id="KW-1185">Reference proteome</keyword>
<dbReference type="PROSITE" id="PS50076">
    <property type="entry name" value="DNAJ_2"/>
    <property type="match status" value="1"/>
</dbReference>